<name>A0ABZ2LYT9_9BACT</name>
<keyword evidence="3" id="KW-1185">Reference proteome</keyword>
<sequence>MIVVFGSSGVVGRALLEELALGHEPVLALYRSHCPIHTNRAARARGARDVVDGSRMRRGGPSYAELESARVDLTTGEGVKEALRGARSVFLLTADMPDQAAAEIRVVEAAARARVPRIVKLSVRSAETEAFAYARTHRAVERVIEDSGMSFTFLRPGAFMQNFIHYHGEGIRRERCIRLPCADTREPLIDARDIARVAARCLVSDVYAGRVLELSGPEVLSYHHVAEKISAATGQTISYIPTSEEAYRASAAHVFSAEQLDELLELLRFHRERPPFAPTDTVREVTGRDPQTFDVFAREHAAEWTVSAVHEELRRA</sequence>
<evidence type="ECO:0000259" key="1">
    <source>
        <dbReference type="Pfam" id="PF05368"/>
    </source>
</evidence>
<feature type="domain" description="NmrA-like" evidence="1">
    <location>
        <begin position="2"/>
        <end position="264"/>
    </location>
</feature>
<dbReference type="EMBL" id="CP089984">
    <property type="protein sequence ID" value="WXB16116.1"/>
    <property type="molecule type" value="Genomic_DNA"/>
</dbReference>
<dbReference type="PANTHER" id="PTHR43162">
    <property type="match status" value="1"/>
</dbReference>
<organism evidence="2 3">
    <name type="scientific">Pendulispora albinea</name>
    <dbReference type="NCBI Taxonomy" id="2741071"/>
    <lineage>
        <taxon>Bacteria</taxon>
        <taxon>Pseudomonadati</taxon>
        <taxon>Myxococcota</taxon>
        <taxon>Myxococcia</taxon>
        <taxon>Myxococcales</taxon>
        <taxon>Sorangiineae</taxon>
        <taxon>Pendulisporaceae</taxon>
        <taxon>Pendulispora</taxon>
    </lineage>
</organism>
<accession>A0ABZ2LYT9</accession>
<dbReference type="InterPro" id="IPR051604">
    <property type="entry name" value="Ergot_Alk_Oxidoreductase"/>
</dbReference>
<dbReference type="InterPro" id="IPR008030">
    <property type="entry name" value="NmrA-like"/>
</dbReference>
<gene>
    <name evidence="2" type="ORF">LZC94_02315</name>
</gene>
<dbReference type="Proteomes" id="UP001370348">
    <property type="component" value="Chromosome"/>
</dbReference>
<dbReference type="Gene3D" id="3.40.50.720">
    <property type="entry name" value="NAD(P)-binding Rossmann-like Domain"/>
    <property type="match status" value="1"/>
</dbReference>
<reference evidence="2 3" key="1">
    <citation type="submission" date="2021-12" db="EMBL/GenBank/DDBJ databases">
        <title>Discovery of the Pendulisporaceae a myxobacterial family with distinct sporulation behavior and unique specialized metabolism.</title>
        <authorList>
            <person name="Garcia R."/>
            <person name="Popoff A."/>
            <person name="Bader C.D."/>
            <person name="Loehr J."/>
            <person name="Walesch S."/>
            <person name="Walt C."/>
            <person name="Boldt J."/>
            <person name="Bunk B."/>
            <person name="Haeckl F.J.F.P.J."/>
            <person name="Gunesch A.P."/>
            <person name="Birkelbach J."/>
            <person name="Nuebel U."/>
            <person name="Pietschmann T."/>
            <person name="Bach T."/>
            <person name="Mueller R."/>
        </authorList>
    </citation>
    <scope>NUCLEOTIDE SEQUENCE [LARGE SCALE GENOMIC DNA]</scope>
    <source>
        <strain evidence="2 3">MSr11954</strain>
    </source>
</reference>
<protein>
    <submittedName>
        <fullName evidence="2">NmrA family NAD(P)-binding protein</fullName>
    </submittedName>
</protein>
<dbReference type="Gene3D" id="3.90.25.10">
    <property type="entry name" value="UDP-galactose 4-epimerase, domain 1"/>
    <property type="match status" value="1"/>
</dbReference>
<proteinExistence type="predicted"/>
<dbReference type="Pfam" id="PF05368">
    <property type="entry name" value="NmrA"/>
    <property type="match status" value="1"/>
</dbReference>
<dbReference type="InterPro" id="IPR036291">
    <property type="entry name" value="NAD(P)-bd_dom_sf"/>
</dbReference>
<evidence type="ECO:0000313" key="2">
    <source>
        <dbReference type="EMBL" id="WXB16116.1"/>
    </source>
</evidence>
<dbReference type="SUPFAM" id="SSF51735">
    <property type="entry name" value="NAD(P)-binding Rossmann-fold domains"/>
    <property type="match status" value="1"/>
</dbReference>
<evidence type="ECO:0000313" key="3">
    <source>
        <dbReference type="Proteomes" id="UP001370348"/>
    </source>
</evidence>
<dbReference type="PANTHER" id="PTHR43162:SF1">
    <property type="entry name" value="PRESTALK A DIFFERENTIATION PROTEIN A"/>
    <property type="match status" value="1"/>
</dbReference>
<dbReference type="RefSeq" id="WP_394825744.1">
    <property type="nucleotide sequence ID" value="NZ_CP089984.1"/>
</dbReference>